<organism evidence="5 6">
    <name type="scientific">Stutzerimonas azotifigens</name>
    <dbReference type="NCBI Taxonomy" id="291995"/>
    <lineage>
        <taxon>Bacteria</taxon>
        <taxon>Pseudomonadati</taxon>
        <taxon>Pseudomonadota</taxon>
        <taxon>Gammaproteobacteria</taxon>
        <taxon>Pseudomonadales</taxon>
        <taxon>Pseudomonadaceae</taxon>
        <taxon>Stutzerimonas</taxon>
    </lineage>
</organism>
<keyword evidence="2" id="KW-1133">Transmembrane helix</keyword>
<reference evidence="5 6" key="1">
    <citation type="submission" date="2020-02" db="EMBL/GenBank/DDBJ databases">
        <title>Synteny-based analysis reveals conserved mechanism for high triclosan tolerance in Pseudomonas, as well as instances of horizontal transfer.</title>
        <authorList>
            <person name="Mcfarland A.G."/>
            <person name="Bertucci H.K."/>
            <person name="Litmann E."/>
            <person name="Shen J."/>
            <person name="Huttenhower C."/>
            <person name="Hartmann E.M."/>
        </authorList>
    </citation>
    <scope>NUCLEOTIDE SEQUENCE [LARGE SCALE GENOMIC DNA]</scope>
    <source>
        <strain evidence="5 6">115A1</strain>
    </source>
</reference>
<feature type="domain" description="DUF7939" evidence="4">
    <location>
        <begin position="448"/>
        <end position="523"/>
    </location>
</feature>
<proteinExistence type="predicted"/>
<dbReference type="RefSeq" id="WP_181071643.1">
    <property type="nucleotide sequence ID" value="NZ_JAAMRF010000007.1"/>
</dbReference>
<dbReference type="InterPro" id="IPR025738">
    <property type="entry name" value="BatD"/>
</dbReference>
<feature type="signal peptide" evidence="3">
    <location>
        <begin position="1"/>
        <end position="19"/>
    </location>
</feature>
<dbReference type="InterPro" id="IPR057699">
    <property type="entry name" value="DUF7939"/>
</dbReference>
<dbReference type="Pfam" id="PF13584">
    <property type="entry name" value="BatD"/>
    <property type="match status" value="1"/>
</dbReference>
<gene>
    <name evidence="5" type="ORF">G7026_14630</name>
</gene>
<evidence type="ECO:0000256" key="2">
    <source>
        <dbReference type="SAM" id="Phobius"/>
    </source>
</evidence>
<feature type="region of interest" description="Disordered" evidence="1">
    <location>
        <begin position="307"/>
        <end position="326"/>
    </location>
</feature>
<evidence type="ECO:0000313" key="6">
    <source>
        <dbReference type="Proteomes" id="UP000786387"/>
    </source>
</evidence>
<feature type="transmembrane region" description="Helical" evidence="2">
    <location>
        <begin position="408"/>
        <end position="429"/>
    </location>
</feature>
<evidence type="ECO:0000256" key="1">
    <source>
        <dbReference type="SAM" id="MobiDB-lite"/>
    </source>
</evidence>
<dbReference type="Proteomes" id="UP000786387">
    <property type="component" value="Unassembled WGS sequence"/>
</dbReference>
<sequence length="543" mass="59409">MTRLMVFLLMSLLSSQASAASLIASIDRNQLTLGETVELSLEVQDRTLFGKPDLEPLNELFEVVATRQVNQLSTVHGETRAVTRWLVTLQPRQTGYVVVPPLSLGDARSEPVTLRVMEAAPIDEVAQLAPVFIDASLDQDSVYVQAQAILTLRIYHSVSLYDDSTLSPLQMDDALVERLGDPRTYEKNINGVRHGVIEVRYALFPQKSGELTVPSQLFSATTVAAASDGHSLFGARPGRATQVKSPSIPLTVRPKPAEYPADAPWLPARSLSLVEAWTPEPENAKIGDSLTRSLLIRAEGLSGNQLPVVTPPVPGGVRRYPDQPKLANEVTPTGLTGSREQREALVPSQSGAIEVPGYELVWWNTEEDRLERIELPSRQIQVADNPELRQPPAQPVEPQPLAEQPLLWPWQLSTALLACSSLIGFGLWWRARQQPAVQRSAPAGPSPRSLLDDLRRACLANDSQATRQALDAWARQQPETLADMAARFVPLSDALDGLNGALYSETGQQWQGKALWQAIQALPPLGASAGEQEQQALPPLYPR</sequence>
<dbReference type="PANTHER" id="PTHR40940">
    <property type="entry name" value="PROTEIN BATD-RELATED"/>
    <property type="match status" value="1"/>
</dbReference>
<evidence type="ECO:0000256" key="3">
    <source>
        <dbReference type="SAM" id="SignalP"/>
    </source>
</evidence>
<keyword evidence="2" id="KW-0812">Transmembrane</keyword>
<dbReference type="EMBL" id="JAAMRF010000007">
    <property type="protein sequence ID" value="MBA1274591.1"/>
    <property type="molecule type" value="Genomic_DNA"/>
</dbReference>
<protein>
    <submittedName>
        <fullName evidence="5">Protein BatD</fullName>
    </submittedName>
</protein>
<evidence type="ECO:0000259" key="4">
    <source>
        <dbReference type="Pfam" id="PF25607"/>
    </source>
</evidence>
<keyword evidence="3" id="KW-0732">Signal</keyword>
<feature type="chain" id="PRO_5046814060" evidence="3">
    <location>
        <begin position="20"/>
        <end position="543"/>
    </location>
</feature>
<dbReference type="Pfam" id="PF25607">
    <property type="entry name" value="DUF7939"/>
    <property type="match status" value="1"/>
</dbReference>
<evidence type="ECO:0000313" key="5">
    <source>
        <dbReference type="EMBL" id="MBA1274591.1"/>
    </source>
</evidence>
<dbReference type="PANTHER" id="PTHR40940:SF1">
    <property type="entry name" value="PROTEIN BATD"/>
    <property type="match status" value="1"/>
</dbReference>
<accession>A0ABR5Z370</accession>
<name>A0ABR5Z370_9GAMM</name>
<keyword evidence="6" id="KW-1185">Reference proteome</keyword>
<comment type="caution">
    <text evidence="5">The sequence shown here is derived from an EMBL/GenBank/DDBJ whole genome shotgun (WGS) entry which is preliminary data.</text>
</comment>
<keyword evidence="2" id="KW-0472">Membrane</keyword>